<dbReference type="RefSeq" id="WP_093142289.1">
    <property type="nucleotide sequence ID" value="NZ_FOXF01000023.1"/>
</dbReference>
<feature type="compositionally biased region" description="Basic and acidic residues" evidence="2">
    <location>
        <begin position="353"/>
        <end position="362"/>
    </location>
</feature>
<gene>
    <name evidence="6" type="ORF">SAMN02910344_01381</name>
</gene>
<feature type="region of interest" description="Disordered" evidence="2">
    <location>
        <begin position="44"/>
        <end position="134"/>
    </location>
</feature>
<feature type="signal peptide" evidence="4">
    <location>
        <begin position="1"/>
        <end position="23"/>
    </location>
</feature>
<keyword evidence="3" id="KW-0812">Transmembrane</keyword>
<dbReference type="InterPro" id="IPR018392">
    <property type="entry name" value="LysM"/>
</dbReference>
<evidence type="ECO:0000256" key="1">
    <source>
        <dbReference type="SAM" id="Coils"/>
    </source>
</evidence>
<feature type="region of interest" description="Disordered" evidence="2">
    <location>
        <begin position="350"/>
        <end position="374"/>
    </location>
</feature>
<evidence type="ECO:0000259" key="5">
    <source>
        <dbReference type="PROSITE" id="PS51782"/>
    </source>
</evidence>
<dbReference type="EMBL" id="FOXF01000023">
    <property type="protein sequence ID" value="SFP43522.1"/>
    <property type="molecule type" value="Genomic_DNA"/>
</dbReference>
<feature type="compositionally biased region" description="Acidic residues" evidence="2">
    <location>
        <begin position="308"/>
        <end position="319"/>
    </location>
</feature>
<feature type="region of interest" description="Disordered" evidence="2">
    <location>
        <begin position="640"/>
        <end position="672"/>
    </location>
</feature>
<dbReference type="PROSITE" id="PS51782">
    <property type="entry name" value="LYSM"/>
    <property type="match status" value="1"/>
</dbReference>
<feature type="compositionally biased region" description="Polar residues" evidence="2">
    <location>
        <begin position="57"/>
        <end position="86"/>
    </location>
</feature>
<protein>
    <recommendedName>
        <fullName evidence="5">LysM domain-containing protein</fullName>
    </recommendedName>
</protein>
<evidence type="ECO:0000313" key="6">
    <source>
        <dbReference type="EMBL" id="SFP43522.1"/>
    </source>
</evidence>
<name>A0A662ZJ27_9GAMM</name>
<dbReference type="Proteomes" id="UP000243745">
    <property type="component" value="Unassembled WGS sequence"/>
</dbReference>
<evidence type="ECO:0000256" key="4">
    <source>
        <dbReference type="SAM" id="SignalP"/>
    </source>
</evidence>
<organism evidence="6 7">
    <name type="scientific">Ruminobacter amylophilus</name>
    <dbReference type="NCBI Taxonomy" id="867"/>
    <lineage>
        <taxon>Bacteria</taxon>
        <taxon>Pseudomonadati</taxon>
        <taxon>Pseudomonadota</taxon>
        <taxon>Gammaproteobacteria</taxon>
        <taxon>Aeromonadales</taxon>
        <taxon>Succinivibrionaceae</taxon>
        <taxon>Ruminobacter</taxon>
    </lineage>
</organism>
<feature type="domain" description="LysM" evidence="5">
    <location>
        <begin position="151"/>
        <end position="205"/>
    </location>
</feature>
<keyword evidence="7" id="KW-1185">Reference proteome</keyword>
<sequence length="672" mass="74126">MYIKQVLFSVCLVAGATGSAVFAFDDSMMDNVVNYEVEIIHTPSAQQDKSNDDSIVIGSSTYKENSSSEKNTAKQTAQGTGVQTSGGDDEWETDAGTSVTAKTPAKQETSGSESSSESRDLGLGCSKPEPLPDVTVDTPKIQRIDLTAVSSTYTIVKGDTVGRLVTSLMPQGASVTSNQLLAAIMRANPKSFNKGNIQVGGRLDIPSVERIALESDSVGRDIMSRISSGKMQEYTLPPLKLPWEEEEARITRQKSDKAKRDQLEKKQQDDYTACLEAVKRKKEEAEQKKAREIEEARLAAERKAREEWEMENTEADLGSDDFMIQDPEEAKPKKEEEKVVLNEQGKRVIVLKQNKENDDKAASESSSGGRVSGANIVFNGRDLYARDSTGHTVRNQSGDGAGSAELEKVRKELAEAQNVNQALLDEKIRQTEKISRLEEQFEGLSSKLDNIAQMQSIQISGAAEAREEREQQLNREKEESGSSWLWWVLGILGATGVYGVLIVPKIRSNRALREKIEASVYGRMIIDNPLVRKIQELKVKLRSALKSFLEASEQREQEIGERIAREEKEKAIQEEIEARKGSVLAMGKAGAEEASAAQTEVDAPKPEAPEAVPESVPEKEEYQPTSMVIEIESEPVVPMEFTEEEQLEIPPSTSHSDDIVESTENPEPKTVD</sequence>
<keyword evidence="3" id="KW-1133">Transmembrane helix</keyword>
<dbReference type="AlphaFoldDB" id="A0A662ZJ27"/>
<evidence type="ECO:0000313" key="7">
    <source>
        <dbReference type="Proteomes" id="UP000243745"/>
    </source>
</evidence>
<evidence type="ECO:0000256" key="2">
    <source>
        <dbReference type="SAM" id="MobiDB-lite"/>
    </source>
</evidence>
<feature type="region of interest" description="Disordered" evidence="2">
    <location>
        <begin position="304"/>
        <end position="323"/>
    </location>
</feature>
<feature type="transmembrane region" description="Helical" evidence="3">
    <location>
        <begin position="484"/>
        <end position="503"/>
    </location>
</feature>
<dbReference type="OrthoDB" id="5298707at2"/>
<proteinExistence type="predicted"/>
<feature type="coiled-coil region" evidence="1">
    <location>
        <begin position="406"/>
        <end position="479"/>
    </location>
</feature>
<feature type="chain" id="PRO_5025045984" description="LysM domain-containing protein" evidence="4">
    <location>
        <begin position="24"/>
        <end position="672"/>
    </location>
</feature>
<accession>A0A662ZJ27</accession>
<reference evidence="6 7" key="1">
    <citation type="submission" date="2016-10" db="EMBL/GenBank/DDBJ databases">
        <authorList>
            <person name="Varghese N."/>
            <person name="Submissions S."/>
        </authorList>
    </citation>
    <scope>NUCLEOTIDE SEQUENCE [LARGE SCALE GENOMIC DNA]</scope>
    <source>
        <strain evidence="6 7">DSM 1361</strain>
    </source>
</reference>
<keyword evidence="3" id="KW-0472">Membrane</keyword>
<feature type="region of interest" description="Disordered" evidence="2">
    <location>
        <begin position="589"/>
        <end position="623"/>
    </location>
</feature>
<evidence type="ECO:0000256" key="3">
    <source>
        <dbReference type="SAM" id="Phobius"/>
    </source>
</evidence>
<keyword evidence="1" id="KW-0175">Coiled coil</keyword>
<keyword evidence="4" id="KW-0732">Signal</keyword>